<sequence length="89" mass="9539">MTSPKPSVPLSLADTATTFATEINNRLHRIVKTEKDLAPLLGRDPADPRVTVGVLEQDGFGTLPLTVDGSHTRWWSSSTSIGPTAGRAR</sequence>
<gene>
    <name evidence="1" type="ORF">Psuf_036570</name>
</gene>
<evidence type="ECO:0000313" key="2">
    <source>
        <dbReference type="Proteomes" id="UP000503011"/>
    </source>
</evidence>
<dbReference type="AlphaFoldDB" id="A0A6F8YJN3"/>
<dbReference type="KEGG" id="psuu:Psuf_036570"/>
<reference evidence="1 2" key="2">
    <citation type="submission" date="2020-03" db="EMBL/GenBank/DDBJ databases">
        <authorList>
            <person name="Ichikawa N."/>
            <person name="Kimura A."/>
            <person name="Kitahashi Y."/>
            <person name="Uohara A."/>
        </authorList>
    </citation>
    <scope>NUCLEOTIDE SEQUENCE [LARGE SCALE GENOMIC DNA]</scope>
    <source>
        <strain evidence="1 2">NBRC 105367</strain>
    </source>
</reference>
<organism evidence="1 2">
    <name type="scientific">Phytohabitans suffuscus</name>
    <dbReference type="NCBI Taxonomy" id="624315"/>
    <lineage>
        <taxon>Bacteria</taxon>
        <taxon>Bacillati</taxon>
        <taxon>Actinomycetota</taxon>
        <taxon>Actinomycetes</taxon>
        <taxon>Micromonosporales</taxon>
        <taxon>Micromonosporaceae</taxon>
    </lineage>
</organism>
<accession>A0A6F8YJN3</accession>
<keyword evidence="2" id="KW-1185">Reference proteome</keyword>
<evidence type="ECO:0000313" key="1">
    <source>
        <dbReference type="EMBL" id="BCB86344.1"/>
    </source>
</evidence>
<name>A0A6F8YJN3_9ACTN</name>
<proteinExistence type="predicted"/>
<reference evidence="1 2" key="1">
    <citation type="submission" date="2020-03" db="EMBL/GenBank/DDBJ databases">
        <title>Whole genome shotgun sequence of Phytohabitans suffuscus NBRC 105367.</title>
        <authorList>
            <person name="Komaki H."/>
            <person name="Tamura T."/>
        </authorList>
    </citation>
    <scope>NUCLEOTIDE SEQUENCE [LARGE SCALE GENOMIC DNA]</scope>
    <source>
        <strain evidence="1 2">NBRC 105367</strain>
    </source>
</reference>
<protein>
    <submittedName>
        <fullName evidence="1">Uncharacterized protein</fullName>
    </submittedName>
</protein>
<dbReference type="EMBL" id="AP022871">
    <property type="protein sequence ID" value="BCB86344.1"/>
    <property type="molecule type" value="Genomic_DNA"/>
</dbReference>
<dbReference type="Proteomes" id="UP000503011">
    <property type="component" value="Chromosome"/>
</dbReference>